<dbReference type="CDD" id="cd07821">
    <property type="entry name" value="PYR_PYL_RCAR_like"/>
    <property type="match status" value="1"/>
</dbReference>
<dbReference type="InterPro" id="IPR023393">
    <property type="entry name" value="START-like_dom_sf"/>
</dbReference>
<proteinExistence type="predicted"/>
<dbReference type="AlphaFoldDB" id="A0A261TKQ7"/>
<dbReference type="Proteomes" id="UP000216913">
    <property type="component" value="Unassembled WGS sequence"/>
</dbReference>
<evidence type="ECO:0000313" key="1">
    <source>
        <dbReference type="EMBL" id="OZI50268.1"/>
    </source>
</evidence>
<dbReference type="RefSeq" id="WP_094800603.1">
    <property type="nucleotide sequence ID" value="NZ_NEVP01000007.1"/>
</dbReference>
<protein>
    <submittedName>
        <fullName evidence="1">MxaD family protein</fullName>
    </submittedName>
</protein>
<gene>
    <name evidence="1" type="ORF">CAL25_13185</name>
</gene>
<dbReference type="EMBL" id="NEVP01000007">
    <property type="protein sequence ID" value="OZI50268.1"/>
    <property type="molecule type" value="Genomic_DNA"/>
</dbReference>
<dbReference type="Gene3D" id="3.30.530.20">
    <property type="match status" value="1"/>
</dbReference>
<sequence length="150" mass="16439">MQDHQKHTVFVSGVVPAPIDQVWSLLRDFNALSQWHPGIAASRLEDEGRGDALGSVRYLDLNGGGFVRERLLALDDPGFTLRYSIIETSLPMRNYVAGVRLAPITLDQATLFTWWADFNVAEGADLAGVAQAVGENVFAAGIRAMAERLR</sequence>
<reference evidence="1 2" key="1">
    <citation type="submission" date="2017-05" db="EMBL/GenBank/DDBJ databases">
        <title>Complete and WGS of Bordetella genogroups.</title>
        <authorList>
            <person name="Spilker T."/>
            <person name="LiPuma J."/>
        </authorList>
    </citation>
    <scope>NUCLEOTIDE SEQUENCE [LARGE SCALE GENOMIC DNA]</scope>
    <source>
        <strain evidence="1 2">AU10456</strain>
    </source>
</reference>
<dbReference type="InterPro" id="IPR019587">
    <property type="entry name" value="Polyketide_cyclase/dehydratase"/>
</dbReference>
<dbReference type="PANTHER" id="PTHR39332:SF7">
    <property type="entry name" value="SRPBCC FAMILY PROTEIN"/>
    <property type="match status" value="1"/>
</dbReference>
<name>A0A261TKQ7_9BORD</name>
<comment type="caution">
    <text evidence="1">The sequence shown here is derived from an EMBL/GenBank/DDBJ whole genome shotgun (WGS) entry which is preliminary data.</text>
</comment>
<evidence type="ECO:0000313" key="2">
    <source>
        <dbReference type="Proteomes" id="UP000216913"/>
    </source>
</evidence>
<dbReference type="OrthoDB" id="1364128at2"/>
<dbReference type="SUPFAM" id="SSF55961">
    <property type="entry name" value="Bet v1-like"/>
    <property type="match status" value="1"/>
</dbReference>
<dbReference type="Pfam" id="PF10604">
    <property type="entry name" value="Polyketide_cyc2"/>
    <property type="match status" value="1"/>
</dbReference>
<dbReference type="PANTHER" id="PTHR39332">
    <property type="entry name" value="BLL4707 PROTEIN"/>
    <property type="match status" value="1"/>
</dbReference>
<keyword evidence="2" id="KW-1185">Reference proteome</keyword>
<accession>A0A261TKQ7</accession>
<organism evidence="1 2">
    <name type="scientific">Bordetella genomosp. 5</name>
    <dbReference type="NCBI Taxonomy" id="1395608"/>
    <lineage>
        <taxon>Bacteria</taxon>
        <taxon>Pseudomonadati</taxon>
        <taxon>Pseudomonadota</taxon>
        <taxon>Betaproteobacteria</taxon>
        <taxon>Burkholderiales</taxon>
        <taxon>Alcaligenaceae</taxon>
        <taxon>Bordetella</taxon>
    </lineage>
</organism>